<protein>
    <recommendedName>
        <fullName evidence="5">OmpA family protein</fullName>
    </recommendedName>
</protein>
<evidence type="ECO:0008006" key="5">
    <source>
        <dbReference type="Google" id="ProtNLM"/>
    </source>
</evidence>
<evidence type="ECO:0000256" key="2">
    <source>
        <dbReference type="SAM" id="SignalP"/>
    </source>
</evidence>
<organism evidence="3 4">
    <name type="scientific">Zobellia barbeyronii</name>
    <dbReference type="NCBI Taxonomy" id="2748009"/>
    <lineage>
        <taxon>Bacteria</taxon>
        <taxon>Pseudomonadati</taxon>
        <taxon>Bacteroidota</taxon>
        <taxon>Flavobacteriia</taxon>
        <taxon>Flavobacteriales</taxon>
        <taxon>Flavobacteriaceae</taxon>
        <taxon>Zobellia</taxon>
    </lineage>
</organism>
<reference evidence="3 4" key="1">
    <citation type="submission" date="2020-06" db="EMBL/GenBank/DDBJ databases">
        <authorList>
            <person name="Isaeva M.P."/>
            <person name="Chernysheva N.Y."/>
        </authorList>
    </citation>
    <scope>NUCLEOTIDE SEQUENCE [LARGE SCALE GENOMIC DNA]</scope>
    <source>
        <strain evidence="3 4">KMM 6746</strain>
    </source>
</reference>
<feature type="chain" id="PRO_5046503936" description="OmpA family protein" evidence="2">
    <location>
        <begin position="21"/>
        <end position="256"/>
    </location>
</feature>
<gene>
    <name evidence="3" type="ORF">HW347_17240</name>
</gene>
<proteinExistence type="predicted"/>
<accession>A0ABS5WIB5</accession>
<comment type="caution">
    <text evidence="3">The sequence shown here is derived from an EMBL/GenBank/DDBJ whole genome shotgun (WGS) entry which is preliminary data.</text>
</comment>
<dbReference type="RefSeq" id="WP_214612993.1">
    <property type="nucleotide sequence ID" value="NZ_JACATN010000005.1"/>
</dbReference>
<keyword evidence="2" id="KW-0732">Signal</keyword>
<keyword evidence="1" id="KW-0175">Coiled coil</keyword>
<evidence type="ECO:0000313" key="4">
    <source>
        <dbReference type="Proteomes" id="UP000740413"/>
    </source>
</evidence>
<evidence type="ECO:0000256" key="1">
    <source>
        <dbReference type="SAM" id="Coils"/>
    </source>
</evidence>
<feature type="signal peptide" evidence="2">
    <location>
        <begin position="1"/>
        <end position="20"/>
    </location>
</feature>
<reference evidence="4" key="2">
    <citation type="submission" date="2023-07" db="EMBL/GenBank/DDBJ databases">
        <title>Zobellia barbeyronii sp. nov., a new marine flavobacterium, isolated from green and red algae.</title>
        <authorList>
            <person name="Nedashkovskaya O.I."/>
            <person name="Otstavnykh N."/>
            <person name="Zhukova N."/>
            <person name="Guzev K."/>
            <person name="Chausova V."/>
            <person name="Tekutyeva L."/>
            <person name="Mikhailov V."/>
            <person name="Isaeva M."/>
        </authorList>
    </citation>
    <scope>NUCLEOTIDE SEQUENCE [LARGE SCALE GENOMIC DNA]</scope>
    <source>
        <strain evidence="4">KMM 6746</strain>
    </source>
</reference>
<keyword evidence="4" id="KW-1185">Reference proteome</keyword>
<evidence type="ECO:0000313" key="3">
    <source>
        <dbReference type="EMBL" id="MBT2163017.1"/>
    </source>
</evidence>
<sequence length="256" mass="27667">MKYPILTFGLILFASLSMQAQRKSDLLEEIAQLKMQLDSVNAEVFDARKNEKVAVTKAESYGTQVTELQSANNTLMKNLNNFAEVSNKNSSMVSTAMANLANKEDQLKAIKGAIATNDSITIAVLTNVKQTMGENAKIGVSEGAVVVSSDLSSLYGSDTGTTLTPEAEAWTEKIANILNANPSTAITIEGLSMTGDLETPAKQAMAIATVLQNKFTIAPERIAALGRDGNLKEGIQVNIHPDFNKFYLMVREQMKN</sequence>
<dbReference type="Proteomes" id="UP000740413">
    <property type="component" value="Unassembled WGS sequence"/>
</dbReference>
<name>A0ABS5WIB5_9FLAO</name>
<feature type="coiled-coil region" evidence="1">
    <location>
        <begin position="16"/>
        <end position="50"/>
    </location>
</feature>
<dbReference type="EMBL" id="JACATN010000005">
    <property type="protein sequence ID" value="MBT2163017.1"/>
    <property type="molecule type" value="Genomic_DNA"/>
</dbReference>